<dbReference type="InterPro" id="IPR050204">
    <property type="entry name" value="AraC_XylS_family_regulators"/>
</dbReference>
<keyword evidence="4" id="KW-0804">Transcription</keyword>
<dbReference type="Pfam" id="PF12833">
    <property type="entry name" value="HTH_18"/>
    <property type="match status" value="1"/>
</dbReference>
<evidence type="ECO:0000313" key="7">
    <source>
        <dbReference type="Proteomes" id="UP000054363"/>
    </source>
</evidence>
<evidence type="ECO:0000256" key="2">
    <source>
        <dbReference type="ARBA" id="ARBA00023125"/>
    </source>
</evidence>
<dbReference type="EMBL" id="JPER01000001">
    <property type="protein sequence ID" value="KFZ31682.1"/>
    <property type="molecule type" value="Genomic_DNA"/>
</dbReference>
<gene>
    <name evidence="6" type="ORF">IDSA_03050</name>
</gene>
<dbReference type="GO" id="GO:0003700">
    <property type="term" value="F:DNA-binding transcription factor activity"/>
    <property type="evidence" value="ECO:0007669"/>
    <property type="project" value="InterPro"/>
</dbReference>
<keyword evidence="1" id="KW-0805">Transcription regulation</keyword>
<sequence>MSQPSSWPLPAGSSRVVFPLSLTEQLAEHPLTRHLYPLAYGHYVDAAGHQVQREQHTDYLLIFCHRGRGAFHTPHASGLLQAGQLLLLPAHTAHHYQAQADDPWSIYWVHFHGTAAARCLQLLNFTPQQPVLTLARWRQLIPSVTELLNLQHQRYSLSAGVLAATLLQRIIAEVPRLSDTAQPAAGFDLAALDRFMQDNSHRNLALQDFAAVAGLSRYHFSKKFKTATGISPMRYFNQLKVRLACQMLDTSTDSVRHIAQLLGFDDPYYFSRLFKKTMGVSPQLYRDSHHRQQER</sequence>
<evidence type="ECO:0000256" key="1">
    <source>
        <dbReference type="ARBA" id="ARBA00023015"/>
    </source>
</evidence>
<dbReference type="PROSITE" id="PS01124">
    <property type="entry name" value="HTH_ARAC_FAMILY_2"/>
    <property type="match status" value="1"/>
</dbReference>
<organism evidence="6 7">
    <name type="scientific">Pseudidiomarina salinarum</name>
    <dbReference type="NCBI Taxonomy" id="435908"/>
    <lineage>
        <taxon>Bacteria</taxon>
        <taxon>Pseudomonadati</taxon>
        <taxon>Pseudomonadota</taxon>
        <taxon>Gammaproteobacteria</taxon>
        <taxon>Alteromonadales</taxon>
        <taxon>Idiomarinaceae</taxon>
        <taxon>Pseudidiomarina</taxon>
    </lineage>
</organism>
<dbReference type="Pfam" id="PF02311">
    <property type="entry name" value="AraC_binding"/>
    <property type="match status" value="1"/>
</dbReference>
<dbReference type="Proteomes" id="UP000054363">
    <property type="component" value="Unassembled WGS sequence"/>
</dbReference>
<dbReference type="SMART" id="SM00342">
    <property type="entry name" value="HTH_ARAC"/>
    <property type="match status" value="1"/>
</dbReference>
<evidence type="ECO:0000259" key="5">
    <source>
        <dbReference type="PROSITE" id="PS01124"/>
    </source>
</evidence>
<dbReference type="InterPro" id="IPR018060">
    <property type="entry name" value="HTH_AraC"/>
</dbReference>
<dbReference type="PRINTS" id="PR00032">
    <property type="entry name" value="HTHARAC"/>
</dbReference>
<dbReference type="InterPro" id="IPR020449">
    <property type="entry name" value="Tscrpt_reg_AraC-type_HTH"/>
</dbReference>
<evidence type="ECO:0000256" key="4">
    <source>
        <dbReference type="ARBA" id="ARBA00023163"/>
    </source>
</evidence>
<keyword evidence="7" id="KW-1185">Reference proteome</keyword>
<dbReference type="GO" id="GO:0043565">
    <property type="term" value="F:sequence-specific DNA binding"/>
    <property type="evidence" value="ECO:0007669"/>
    <property type="project" value="InterPro"/>
</dbReference>
<dbReference type="STRING" id="435908.IDSA_03050"/>
<protein>
    <submittedName>
        <fullName evidence="6">Transcriptional regulator</fullName>
    </submittedName>
</protein>
<dbReference type="InterPro" id="IPR003313">
    <property type="entry name" value="AraC-bd"/>
</dbReference>
<dbReference type="PANTHER" id="PTHR46796:SF7">
    <property type="entry name" value="ARAC FAMILY TRANSCRIPTIONAL REGULATOR"/>
    <property type="match status" value="1"/>
</dbReference>
<dbReference type="eggNOG" id="COG2207">
    <property type="taxonomic scope" value="Bacteria"/>
</dbReference>
<proteinExistence type="predicted"/>
<accession>A0A094IX21</accession>
<dbReference type="SUPFAM" id="SSF51215">
    <property type="entry name" value="Regulatory protein AraC"/>
    <property type="match status" value="1"/>
</dbReference>
<feature type="domain" description="HTH araC/xylS-type" evidence="5">
    <location>
        <begin position="190"/>
        <end position="288"/>
    </location>
</feature>
<dbReference type="Gene3D" id="1.10.10.60">
    <property type="entry name" value="Homeodomain-like"/>
    <property type="match status" value="2"/>
</dbReference>
<dbReference type="OrthoDB" id="9803764at2"/>
<reference evidence="6 7" key="1">
    <citation type="submission" date="2014-06" db="EMBL/GenBank/DDBJ databases">
        <title>The draft genome sequence of Idiomarina salinarum ISL-52.</title>
        <authorList>
            <person name="Du J."/>
            <person name="Shao Z."/>
        </authorList>
    </citation>
    <scope>NUCLEOTIDE SEQUENCE [LARGE SCALE GENOMIC DNA]</scope>
    <source>
        <strain evidence="6 7">ISL-52</strain>
    </source>
</reference>
<dbReference type="CDD" id="cd06986">
    <property type="entry name" value="cupin_MmsR-like_N"/>
    <property type="match status" value="1"/>
</dbReference>
<evidence type="ECO:0000313" key="6">
    <source>
        <dbReference type="EMBL" id="KFZ31682.1"/>
    </source>
</evidence>
<dbReference type="SUPFAM" id="SSF46689">
    <property type="entry name" value="Homeodomain-like"/>
    <property type="match status" value="2"/>
</dbReference>
<dbReference type="PANTHER" id="PTHR46796">
    <property type="entry name" value="HTH-TYPE TRANSCRIPTIONAL ACTIVATOR RHAS-RELATED"/>
    <property type="match status" value="1"/>
</dbReference>
<keyword evidence="2" id="KW-0238">DNA-binding</keyword>
<name>A0A094IX21_9GAMM</name>
<keyword evidence="3" id="KW-0010">Activator</keyword>
<dbReference type="InterPro" id="IPR009057">
    <property type="entry name" value="Homeodomain-like_sf"/>
</dbReference>
<dbReference type="RefSeq" id="WP_034774981.1">
    <property type="nucleotide sequence ID" value="NZ_JPER01000001.1"/>
</dbReference>
<evidence type="ECO:0000256" key="3">
    <source>
        <dbReference type="ARBA" id="ARBA00023159"/>
    </source>
</evidence>
<dbReference type="AlphaFoldDB" id="A0A094IX21"/>
<dbReference type="Gene3D" id="2.60.120.280">
    <property type="entry name" value="Regulatory protein AraC"/>
    <property type="match status" value="1"/>
</dbReference>
<dbReference type="InterPro" id="IPR037923">
    <property type="entry name" value="HTH-like"/>
</dbReference>
<comment type="caution">
    <text evidence="6">The sequence shown here is derived from an EMBL/GenBank/DDBJ whole genome shotgun (WGS) entry which is preliminary data.</text>
</comment>